<evidence type="ECO:0000313" key="2">
    <source>
        <dbReference type="EMBL" id="MCU6792881.1"/>
    </source>
</evidence>
<keyword evidence="1" id="KW-1133">Transmembrane helix</keyword>
<reference evidence="2 3" key="1">
    <citation type="submission" date="2022-09" db="EMBL/GenBank/DDBJ databases">
        <authorList>
            <person name="Han X.L."/>
            <person name="Wang Q."/>
            <person name="Lu T."/>
        </authorList>
    </citation>
    <scope>NUCLEOTIDE SEQUENCE [LARGE SCALE GENOMIC DNA]</scope>
    <source>
        <strain evidence="2 3">WQ 127069</strain>
    </source>
</reference>
<dbReference type="RefSeq" id="WP_262684234.1">
    <property type="nucleotide sequence ID" value="NZ_JAOQIO010000034.1"/>
</dbReference>
<evidence type="ECO:0008006" key="4">
    <source>
        <dbReference type="Google" id="ProtNLM"/>
    </source>
</evidence>
<sequence>MFDKLEWFFFGSAIGKLITVLLFSLTGALFLLTVVWMVFGVVEGFDFLFSVPCISACIALLVLTETVTILLLIKIAREYL</sequence>
<dbReference type="Proteomes" id="UP001652445">
    <property type="component" value="Unassembled WGS sequence"/>
</dbReference>
<evidence type="ECO:0000313" key="3">
    <source>
        <dbReference type="Proteomes" id="UP001652445"/>
    </source>
</evidence>
<feature type="transmembrane region" description="Helical" evidence="1">
    <location>
        <begin position="47"/>
        <end position="73"/>
    </location>
</feature>
<name>A0ABT2UFR7_9BACL</name>
<gene>
    <name evidence="2" type="ORF">OB236_12200</name>
</gene>
<comment type="caution">
    <text evidence="2">The sequence shown here is derived from an EMBL/GenBank/DDBJ whole genome shotgun (WGS) entry which is preliminary data.</text>
</comment>
<protein>
    <recommendedName>
        <fullName evidence="4">DUF4282 domain-containing protein</fullName>
    </recommendedName>
</protein>
<keyword evidence="1" id="KW-0472">Membrane</keyword>
<accession>A0ABT2UFR7</accession>
<dbReference type="EMBL" id="JAOQIO010000034">
    <property type="protein sequence ID" value="MCU6792881.1"/>
    <property type="molecule type" value="Genomic_DNA"/>
</dbReference>
<keyword evidence="3" id="KW-1185">Reference proteome</keyword>
<proteinExistence type="predicted"/>
<organism evidence="2 3">
    <name type="scientific">Paenibacillus baimaensis</name>
    <dbReference type="NCBI Taxonomy" id="2982185"/>
    <lineage>
        <taxon>Bacteria</taxon>
        <taxon>Bacillati</taxon>
        <taxon>Bacillota</taxon>
        <taxon>Bacilli</taxon>
        <taxon>Bacillales</taxon>
        <taxon>Paenibacillaceae</taxon>
        <taxon>Paenibacillus</taxon>
    </lineage>
</organism>
<evidence type="ECO:0000256" key="1">
    <source>
        <dbReference type="SAM" id="Phobius"/>
    </source>
</evidence>
<feature type="transmembrane region" description="Helical" evidence="1">
    <location>
        <begin position="20"/>
        <end position="41"/>
    </location>
</feature>
<keyword evidence="1" id="KW-0812">Transmembrane</keyword>